<reference evidence="20 21" key="1">
    <citation type="submission" date="2015-01" db="EMBL/GenBank/DDBJ databases">
        <title>The Genome Sequence of Capronia semiimmersa CBS27337.</title>
        <authorList>
            <consortium name="The Broad Institute Genomics Platform"/>
            <person name="Cuomo C."/>
            <person name="de Hoog S."/>
            <person name="Gorbushina A."/>
            <person name="Stielow B."/>
            <person name="Teixiera M."/>
            <person name="Abouelleil A."/>
            <person name="Chapman S.B."/>
            <person name="Priest M."/>
            <person name="Young S.K."/>
            <person name="Wortman J."/>
            <person name="Nusbaum C."/>
            <person name="Birren B."/>
        </authorList>
    </citation>
    <scope>NUCLEOTIDE SEQUENCE [LARGE SCALE GENOMIC DNA]</scope>
    <source>
        <strain evidence="20 21">CBS 27337</strain>
    </source>
</reference>
<evidence type="ECO:0000256" key="9">
    <source>
        <dbReference type="ARBA" id="ARBA00023002"/>
    </source>
</evidence>
<evidence type="ECO:0000259" key="18">
    <source>
        <dbReference type="PROSITE" id="PS50255"/>
    </source>
</evidence>
<comment type="cofactor">
    <cofactor evidence="2">
        <name>heme b</name>
        <dbReference type="ChEBI" id="CHEBI:60344"/>
    </cofactor>
</comment>
<dbReference type="InterPro" id="IPR013785">
    <property type="entry name" value="Aldolase_TIM"/>
</dbReference>
<dbReference type="PRINTS" id="PR00363">
    <property type="entry name" value="CYTOCHROMEB5"/>
</dbReference>
<evidence type="ECO:0000256" key="6">
    <source>
        <dbReference type="ARBA" id="ARBA00022630"/>
    </source>
</evidence>
<comment type="subcellular location">
    <subcellularLocation>
        <location evidence="3">Mitochondrion intermembrane space</location>
    </subcellularLocation>
</comment>
<dbReference type="AlphaFoldDB" id="A0A0D2FS74"/>
<evidence type="ECO:0000256" key="8">
    <source>
        <dbReference type="ARBA" id="ARBA00022723"/>
    </source>
</evidence>
<keyword evidence="10 17" id="KW-0408">Iron</keyword>
<dbReference type="PANTHER" id="PTHR10578">
    <property type="entry name" value="S -2-HYDROXY-ACID OXIDASE-RELATED"/>
    <property type="match status" value="1"/>
</dbReference>
<keyword evidence="8 17" id="KW-0479">Metal-binding</keyword>
<dbReference type="GO" id="GO:0046872">
    <property type="term" value="F:metal ion binding"/>
    <property type="evidence" value="ECO:0007669"/>
    <property type="project" value="UniProtKB-UniRule"/>
</dbReference>
<comment type="catalytic activity">
    <reaction evidence="12">
        <text>(S)-lactate + 2 Fe(III)-[cytochrome c] = 2 Fe(II)-[cytochrome c] + pyruvate + 2 H(+)</text>
        <dbReference type="Rhea" id="RHEA:19909"/>
        <dbReference type="Rhea" id="RHEA-COMP:10350"/>
        <dbReference type="Rhea" id="RHEA-COMP:14399"/>
        <dbReference type="ChEBI" id="CHEBI:15361"/>
        <dbReference type="ChEBI" id="CHEBI:15378"/>
        <dbReference type="ChEBI" id="CHEBI:16651"/>
        <dbReference type="ChEBI" id="CHEBI:29033"/>
        <dbReference type="ChEBI" id="CHEBI:29034"/>
        <dbReference type="EC" id="1.1.2.3"/>
    </reaction>
    <physiologicalReaction direction="left-to-right" evidence="12">
        <dbReference type="Rhea" id="RHEA:19910"/>
    </physiologicalReaction>
</comment>
<dbReference type="Gene3D" id="3.20.20.70">
    <property type="entry name" value="Aldolase class I"/>
    <property type="match status" value="1"/>
</dbReference>
<dbReference type="SUPFAM" id="SSF55856">
    <property type="entry name" value="Cytochrome b5-like heme/steroid binding domain"/>
    <property type="match status" value="1"/>
</dbReference>
<evidence type="ECO:0000256" key="15">
    <source>
        <dbReference type="ARBA" id="ARBA00066458"/>
    </source>
</evidence>
<keyword evidence="11" id="KW-0496">Mitochondrion</keyword>
<dbReference type="GO" id="GO:0020037">
    <property type="term" value="F:heme binding"/>
    <property type="evidence" value="ECO:0007669"/>
    <property type="project" value="UniProtKB-UniRule"/>
</dbReference>
<dbReference type="InterPro" id="IPR037396">
    <property type="entry name" value="FMN_HAD"/>
</dbReference>
<dbReference type="Gene3D" id="3.10.120.10">
    <property type="entry name" value="Cytochrome b5-like heme/steroid binding domain"/>
    <property type="match status" value="1"/>
</dbReference>
<dbReference type="InterPro" id="IPR036400">
    <property type="entry name" value="Cyt_B5-like_heme/steroid_sf"/>
</dbReference>
<keyword evidence="6" id="KW-0285">Flavoprotein</keyword>
<comment type="subunit">
    <text evidence="4">Homotetramer.</text>
</comment>
<evidence type="ECO:0000313" key="20">
    <source>
        <dbReference type="EMBL" id="KIW69395.1"/>
    </source>
</evidence>
<name>A0A0D2FS74_9EURO</name>
<dbReference type="FunFam" id="3.20.20.70:FF:000062">
    <property type="entry name" value="Cytochrome b2, mitochondrial, putative"/>
    <property type="match status" value="1"/>
</dbReference>
<feature type="domain" description="FMN hydroxy acid dehydrogenase" evidence="19">
    <location>
        <begin position="102"/>
        <end position="463"/>
    </location>
</feature>
<keyword evidence="5 17" id="KW-0349">Heme</keyword>
<evidence type="ECO:0000256" key="7">
    <source>
        <dbReference type="ARBA" id="ARBA00022643"/>
    </source>
</evidence>
<dbReference type="STRING" id="5601.A0A0D2FS74"/>
<dbReference type="EC" id="1.1.2.3" evidence="15"/>
<dbReference type="GO" id="GO:0005758">
    <property type="term" value="C:mitochondrial intermembrane space"/>
    <property type="evidence" value="ECO:0007669"/>
    <property type="project" value="UniProtKB-SubCell"/>
</dbReference>
<dbReference type="SUPFAM" id="SSF51395">
    <property type="entry name" value="FMN-linked oxidoreductases"/>
    <property type="match status" value="1"/>
</dbReference>
<evidence type="ECO:0000256" key="16">
    <source>
        <dbReference type="ARBA" id="ARBA00068515"/>
    </source>
</evidence>
<organism evidence="20 21">
    <name type="scientific">Phialophora macrospora</name>
    <dbReference type="NCBI Taxonomy" id="1851006"/>
    <lineage>
        <taxon>Eukaryota</taxon>
        <taxon>Fungi</taxon>
        <taxon>Dikarya</taxon>
        <taxon>Ascomycota</taxon>
        <taxon>Pezizomycotina</taxon>
        <taxon>Eurotiomycetes</taxon>
        <taxon>Chaetothyriomycetidae</taxon>
        <taxon>Chaetothyriales</taxon>
        <taxon>Herpotrichiellaceae</taxon>
        <taxon>Phialophora</taxon>
    </lineage>
</organism>
<dbReference type="PROSITE" id="PS50255">
    <property type="entry name" value="CYTOCHROME_B5_2"/>
    <property type="match status" value="1"/>
</dbReference>
<dbReference type="CDD" id="cd02922">
    <property type="entry name" value="FCB2_FMN"/>
    <property type="match status" value="1"/>
</dbReference>
<evidence type="ECO:0000256" key="2">
    <source>
        <dbReference type="ARBA" id="ARBA00001970"/>
    </source>
</evidence>
<evidence type="ECO:0000256" key="3">
    <source>
        <dbReference type="ARBA" id="ARBA00004569"/>
    </source>
</evidence>
<comment type="similarity">
    <text evidence="17">Belongs to the cytochrome b5 family.</text>
</comment>
<gene>
    <name evidence="20" type="ORF">PV04_05274</name>
</gene>
<evidence type="ECO:0000259" key="19">
    <source>
        <dbReference type="PROSITE" id="PS51349"/>
    </source>
</evidence>
<comment type="similarity">
    <text evidence="14">In the N-terminal section; belongs to the cytochrome b5 family.</text>
</comment>
<dbReference type="EMBL" id="KN846958">
    <property type="protein sequence ID" value="KIW69395.1"/>
    <property type="molecule type" value="Genomic_DNA"/>
</dbReference>
<dbReference type="PROSITE" id="PS51349">
    <property type="entry name" value="FMN_HYDROXY_ACID_DH_2"/>
    <property type="match status" value="1"/>
</dbReference>
<comment type="similarity">
    <text evidence="13">In the C-terminal section; belongs to the FMN-dependent alpha-hydroxy acid dehydrogenase family.</text>
</comment>
<dbReference type="Proteomes" id="UP000054266">
    <property type="component" value="Unassembled WGS sequence"/>
</dbReference>
<keyword evidence="7" id="KW-0288">FMN</keyword>
<dbReference type="InterPro" id="IPR000262">
    <property type="entry name" value="FMN-dep_DH"/>
</dbReference>
<dbReference type="Pfam" id="PF00173">
    <property type="entry name" value="Cyt-b5"/>
    <property type="match status" value="1"/>
</dbReference>
<dbReference type="InterPro" id="IPR001199">
    <property type="entry name" value="Cyt_B5-like_heme/steroid-bd"/>
</dbReference>
<dbReference type="SMART" id="SM01117">
    <property type="entry name" value="Cyt-b5"/>
    <property type="match status" value="1"/>
</dbReference>
<evidence type="ECO:0000256" key="1">
    <source>
        <dbReference type="ARBA" id="ARBA00001917"/>
    </source>
</evidence>
<evidence type="ECO:0000313" key="21">
    <source>
        <dbReference type="Proteomes" id="UP000054266"/>
    </source>
</evidence>
<comment type="cofactor">
    <cofactor evidence="1">
        <name>FMN</name>
        <dbReference type="ChEBI" id="CHEBI:58210"/>
    </cofactor>
</comment>
<dbReference type="GO" id="GO:0004460">
    <property type="term" value="F:L-lactate dehydrogenase (cytochrome) activity"/>
    <property type="evidence" value="ECO:0007669"/>
    <property type="project" value="UniProtKB-EC"/>
</dbReference>
<proteinExistence type="inferred from homology"/>
<keyword evidence="21" id="KW-1185">Reference proteome</keyword>
<evidence type="ECO:0000256" key="5">
    <source>
        <dbReference type="ARBA" id="ARBA00022617"/>
    </source>
</evidence>
<evidence type="ECO:0000256" key="4">
    <source>
        <dbReference type="ARBA" id="ARBA00011881"/>
    </source>
</evidence>
<evidence type="ECO:0000256" key="17">
    <source>
        <dbReference type="RuleBase" id="RU362121"/>
    </source>
</evidence>
<dbReference type="InterPro" id="IPR018506">
    <property type="entry name" value="Cyt_B5_heme-BS"/>
</dbReference>
<dbReference type="Pfam" id="PF01070">
    <property type="entry name" value="FMN_dh"/>
    <property type="match status" value="1"/>
</dbReference>
<evidence type="ECO:0000256" key="13">
    <source>
        <dbReference type="ARBA" id="ARBA00061137"/>
    </source>
</evidence>
<dbReference type="PANTHER" id="PTHR10578:SF104">
    <property type="entry name" value="CYTOCHROME B2, MITOCHONDRIAL-RELATED"/>
    <property type="match status" value="1"/>
</dbReference>
<accession>A0A0D2FS74</accession>
<evidence type="ECO:0000256" key="11">
    <source>
        <dbReference type="ARBA" id="ARBA00023128"/>
    </source>
</evidence>
<dbReference type="InterPro" id="IPR037458">
    <property type="entry name" value="L-MDH/L-LDH_FMN-bd"/>
</dbReference>
<keyword evidence="9" id="KW-0560">Oxidoreductase</keyword>
<dbReference type="PROSITE" id="PS00191">
    <property type="entry name" value="CYTOCHROME_B5_1"/>
    <property type="match status" value="1"/>
</dbReference>
<evidence type="ECO:0000256" key="12">
    <source>
        <dbReference type="ARBA" id="ARBA00052399"/>
    </source>
</evidence>
<dbReference type="HOGENOM" id="CLU_020639_1_1_1"/>
<feature type="domain" description="Cytochrome b5 heme-binding" evidence="18">
    <location>
        <begin position="1"/>
        <end position="78"/>
    </location>
</feature>
<protein>
    <recommendedName>
        <fullName evidence="16">L-lactate dehydrogenase (cytochrome)</fullName>
        <ecNumber evidence="15">1.1.2.3</ecNumber>
    </recommendedName>
</protein>
<evidence type="ECO:0000256" key="10">
    <source>
        <dbReference type="ARBA" id="ARBA00023004"/>
    </source>
</evidence>
<sequence>MNRLDGAEVAKHNDRKSCWIAIHGKVYDVTEFLDDHPGGAQIILRSAGQDATVEYESVHSPDLVAETLPSTAFRGTVDANTIPTAKPVGRDKRQLGPRARFPPLSSMISVNDFEVVAKRYLSPTGWAYYSSAADDEYSKHEAARAFRKLTLRARVLRDIGSVDARTTILGKPTTLPVYVSPSGLAKYAHPDAECAFARGAGKEGIIQVIPTSPSMSLENIIGARVSKDQPVFFQLYLNRDPQKAEALIHRVERLGVSAIWLTVDSPVLGNREQDDRLKARMDDDDRVVVAEEVKPGVAKVASSGLLNPHLTWGHVAWIRRRTKLPLVLKGIQSVEDAVLAYDHGVEGIVLSNHGGRSQDTAQAPMITLLEIRRYAPHLIHSRMEIFVDGGFRRGTDVLKALALGARAVGLGRPFLYSLTGDYGEAGFRRMVQILRKELETNMALAGATKISEIVPEMVNTQRLEKEVTGLVKL</sequence>
<evidence type="ECO:0000256" key="14">
    <source>
        <dbReference type="ARBA" id="ARBA00061589"/>
    </source>
</evidence>